<protein>
    <submittedName>
        <fullName evidence="3">Peptide synthetase</fullName>
    </submittedName>
</protein>
<dbReference type="GO" id="GO:0016874">
    <property type="term" value="F:ligase activity"/>
    <property type="evidence" value="ECO:0007669"/>
    <property type="project" value="UniProtKB-KW"/>
</dbReference>
<dbReference type="Proteomes" id="UP000478571">
    <property type="component" value="Unassembled WGS sequence"/>
</dbReference>
<gene>
    <name evidence="3" type="ORF">GTG28_02880</name>
</gene>
<evidence type="ECO:0000256" key="1">
    <source>
        <dbReference type="ARBA" id="ARBA00022598"/>
    </source>
</evidence>
<accession>A0A6L8LQ27</accession>
<evidence type="ECO:0000259" key="2">
    <source>
        <dbReference type="Pfam" id="PF00668"/>
    </source>
</evidence>
<dbReference type="GO" id="GO:0031177">
    <property type="term" value="F:phosphopantetheine binding"/>
    <property type="evidence" value="ECO:0007669"/>
    <property type="project" value="TreeGrafter"/>
</dbReference>
<sequence length="952" mass="106881">MSQMTPMQAACWFGRESNAQLGGVASHLYIEFDGENIDLSKLSSALVSLYHRHEMLRLTIAPSGECSILDVPNDSLLEVDDFSHLCVEDRERALAEKRHEWAHQTLDLTRGQAARFSVSLISDTHFRLHIDTDMIAVDPDSCRIMIEDLAMFYEGIAPNNNQMSTFFSWHEKSKADPELKRQRKADKAWWKSQLDTIAPAPSLPFPDVIPDQADSQHYSAWFDSDQRNALVNLARQRSITPSNLMLGIFARALGKATGDETFRVNVPTFWRPPIELGTENIVGDFVNFVVLSVDLHGAKTLLEFCNGIADRMALALGHSRYDGVNIMRDLSVNHGQAQLAPIVFTSAIDLPSGDLFSSRVHKYFGKMNWTISQGSQVALDSQVVSIDGGLMINWDVRREAMPEEWTSAMFEHFIALTKSVIADPCLLDVPLESLQSRLVCESSLTSDLNPMQRAYLLGRTTQMPLGGVAMQEVLEYRGSLSPASIRRRLSKMVVKYPCLRAFIDSNTLKLHISKCPQVNISHFDLSHCTEQEIDNELVRFRYEYSHTMFELDQPLWNITTFCLPDNTTYVFARFDALVLDARSIASLLVELFNEQVPLIPALESENEETESPTKRAEDENYWLKKLSSVEGPIDFPWKKPLELISRSRYQRQSLEINKDTVKKLIRVGGKQGLYKNTVMMAAAMEALAVYVNDGKLCVAVPVLPMMTASYSSQSSFIALQWEGHLESFVQRAISLQSDTLEGLGHLSFSGVDLARILFDRCGPAPTLPIVITNGLSWPAVSNDSQMILQRGITQTPQVAMDVRFVAQADGAITFSIDYAVEAINDDLVKSVLNHIDALLNHMAESTQFTAIPLEHIELTNSRVSEFFDLPPHNSNSLQKAIFDLYCRVIGVEQQADWGDDLQFTQLGLRPNHLKQISAELNSQLQLDLPIMQLIRCRDANEVSALAEQQMAV</sequence>
<dbReference type="AlphaFoldDB" id="A0A6L8LQ27"/>
<reference evidence="3 4" key="1">
    <citation type="submission" date="2020-01" db="EMBL/GenBank/DDBJ databases">
        <title>Draft Genome Sequence of Vibrio sp. strain OCN044, Isolated from a Healthy Coral at Palmyra Atoll.</title>
        <authorList>
            <person name="Videau P."/>
            <person name="Loughran R."/>
            <person name="Esquivel A."/>
            <person name="Deadmond M."/>
            <person name="Paddock B.E."/>
            <person name="Saw J.H."/>
            <person name="Ushijima B."/>
        </authorList>
    </citation>
    <scope>NUCLEOTIDE SEQUENCE [LARGE SCALE GENOMIC DNA]</scope>
    <source>
        <strain evidence="3 4">OCN044</strain>
    </source>
</reference>
<dbReference type="InterPro" id="IPR023213">
    <property type="entry name" value="CAT-like_dom_sf"/>
</dbReference>
<dbReference type="Gene3D" id="3.30.559.10">
    <property type="entry name" value="Chloramphenicol acetyltransferase-like domain"/>
    <property type="match status" value="2"/>
</dbReference>
<dbReference type="SUPFAM" id="SSF52777">
    <property type="entry name" value="CoA-dependent acyltransferases"/>
    <property type="match status" value="4"/>
</dbReference>
<organism evidence="3 4">
    <name type="scientific">Vibrio tetraodonis subsp. pristinus</name>
    <dbReference type="NCBI Taxonomy" id="2695891"/>
    <lineage>
        <taxon>Bacteria</taxon>
        <taxon>Pseudomonadati</taxon>
        <taxon>Pseudomonadota</taxon>
        <taxon>Gammaproteobacteria</taxon>
        <taxon>Vibrionales</taxon>
        <taxon>Vibrionaceae</taxon>
        <taxon>Vibrio</taxon>
    </lineage>
</organism>
<dbReference type="PANTHER" id="PTHR45527:SF10">
    <property type="entry name" value="PYOCHELIN SYNTHASE PCHF"/>
    <property type="match status" value="1"/>
</dbReference>
<dbReference type="GO" id="GO:0043041">
    <property type="term" value="P:amino acid activation for nonribosomal peptide biosynthetic process"/>
    <property type="evidence" value="ECO:0007669"/>
    <property type="project" value="TreeGrafter"/>
</dbReference>
<evidence type="ECO:0000313" key="3">
    <source>
        <dbReference type="EMBL" id="MYM58157.1"/>
    </source>
</evidence>
<feature type="domain" description="Condensation" evidence="2">
    <location>
        <begin position="448"/>
        <end position="701"/>
    </location>
</feature>
<dbReference type="GO" id="GO:0044550">
    <property type="term" value="P:secondary metabolite biosynthetic process"/>
    <property type="evidence" value="ECO:0007669"/>
    <property type="project" value="TreeGrafter"/>
</dbReference>
<evidence type="ECO:0000313" key="4">
    <source>
        <dbReference type="Proteomes" id="UP000478571"/>
    </source>
</evidence>
<name>A0A6L8LQ27_9VIBR</name>
<dbReference type="PANTHER" id="PTHR45527">
    <property type="entry name" value="NONRIBOSOMAL PEPTIDE SYNTHETASE"/>
    <property type="match status" value="1"/>
</dbReference>
<dbReference type="InterPro" id="IPR001242">
    <property type="entry name" value="Condensation_dom"/>
</dbReference>
<comment type="caution">
    <text evidence="3">The sequence shown here is derived from an EMBL/GenBank/DDBJ whole genome shotgun (WGS) entry which is preliminary data.</text>
</comment>
<proteinExistence type="predicted"/>
<dbReference type="EMBL" id="WWEU01000001">
    <property type="protein sequence ID" value="MYM58157.1"/>
    <property type="molecule type" value="Genomic_DNA"/>
</dbReference>
<dbReference type="Pfam" id="PF00668">
    <property type="entry name" value="Condensation"/>
    <property type="match status" value="2"/>
</dbReference>
<feature type="domain" description="Condensation" evidence="2">
    <location>
        <begin position="4"/>
        <end position="424"/>
    </location>
</feature>
<dbReference type="RefSeq" id="WP_160926760.1">
    <property type="nucleotide sequence ID" value="NZ_WWEU01000001.1"/>
</dbReference>
<dbReference type="GO" id="GO:0005737">
    <property type="term" value="C:cytoplasm"/>
    <property type="evidence" value="ECO:0007669"/>
    <property type="project" value="TreeGrafter"/>
</dbReference>
<dbReference type="Gene3D" id="3.30.559.30">
    <property type="entry name" value="Nonribosomal peptide synthetase, condensation domain"/>
    <property type="match status" value="2"/>
</dbReference>
<keyword evidence="1" id="KW-0436">Ligase</keyword>
<keyword evidence="4" id="KW-1185">Reference proteome</keyword>